<sequence>MTTSVLSQSHINVASCPDAIVFTEAIKILKHISAMTEFSRNYITTFNKLTVSVNQLCDESFAGNALTQSTFHALSDAYEHTVNLSKAYHEQSNITVYNKLTSFIKTKVHEARTHFDAMSASMDEALAKNASASRTKPGEAAEGRNALTAVVYCILAQNLFDM</sequence>
<dbReference type="InterPro" id="IPR004148">
    <property type="entry name" value="BAR_dom"/>
</dbReference>
<name>A0A1I7WBS1_HETBA</name>
<dbReference type="SUPFAM" id="SSF103657">
    <property type="entry name" value="BAR/IMD domain-like"/>
    <property type="match status" value="1"/>
</dbReference>
<dbReference type="GO" id="GO:0005737">
    <property type="term" value="C:cytoplasm"/>
    <property type="evidence" value="ECO:0007669"/>
    <property type="project" value="InterPro"/>
</dbReference>
<dbReference type="Pfam" id="PF16746">
    <property type="entry name" value="BAR_3"/>
    <property type="match status" value="1"/>
</dbReference>
<dbReference type="InterPro" id="IPR027267">
    <property type="entry name" value="AH/BAR_dom_sf"/>
</dbReference>
<feature type="domain" description="BAR" evidence="1">
    <location>
        <begin position="27"/>
        <end position="149"/>
    </location>
</feature>
<evidence type="ECO:0000313" key="3">
    <source>
        <dbReference type="WBParaSite" id="Hba_02159"/>
    </source>
</evidence>
<dbReference type="Gene3D" id="1.20.1270.60">
    <property type="entry name" value="Arfaptin homology (AH) domain/BAR domain"/>
    <property type="match status" value="1"/>
</dbReference>
<reference evidence="3" key="1">
    <citation type="submission" date="2016-11" db="UniProtKB">
        <authorList>
            <consortium name="WormBaseParasite"/>
        </authorList>
    </citation>
    <scope>IDENTIFICATION</scope>
</reference>
<protein>
    <submittedName>
        <fullName evidence="3">Phasin_2 domain-containing protein</fullName>
    </submittedName>
</protein>
<keyword evidence="2" id="KW-1185">Reference proteome</keyword>
<proteinExistence type="predicted"/>
<accession>A0A1I7WBS1</accession>
<organism evidence="2 3">
    <name type="scientific">Heterorhabditis bacteriophora</name>
    <name type="common">Entomopathogenic nematode worm</name>
    <dbReference type="NCBI Taxonomy" id="37862"/>
    <lineage>
        <taxon>Eukaryota</taxon>
        <taxon>Metazoa</taxon>
        <taxon>Ecdysozoa</taxon>
        <taxon>Nematoda</taxon>
        <taxon>Chromadorea</taxon>
        <taxon>Rhabditida</taxon>
        <taxon>Rhabditina</taxon>
        <taxon>Rhabditomorpha</taxon>
        <taxon>Strongyloidea</taxon>
        <taxon>Heterorhabditidae</taxon>
        <taxon>Heterorhabditis</taxon>
    </lineage>
</organism>
<evidence type="ECO:0000259" key="1">
    <source>
        <dbReference type="Pfam" id="PF16746"/>
    </source>
</evidence>
<evidence type="ECO:0000313" key="2">
    <source>
        <dbReference type="Proteomes" id="UP000095283"/>
    </source>
</evidence>
<dbReference type="AlphaFoldDB" id="A0A1I7WBS1"/>
<dbReference type="WBParaSite" id="Hba_02159">
    <property type="protein sequence ID" value="Hba_02159"/>
    <property type="gene ID" value="Hba_02159"/>
</dbReference>
<dbReference type="Proteomes" id="UP000095283">
    <property type="component" value="Unplaced"/>
</dbReference>